<dbReference type="AlphaFoldDB" id="A0A1I8BRM1"/>
<feature type="region of interest" description="Disordered" evidence="1">
    <location>
        <begin position="188"/>
        <end position="214"/>
    </location>
</feature>
<reference evidence="3" key="1">
    <citation type="submission" date="2016-11" db="UniProtKB">
        <authorList>
            <consortium name="WormBaseParasite"/>
        </authorList>
    </citation>
    <scope>IDENTIFICATION</scope>
</reference>
<dbReference type="Proteomes" id="UP000095281">
    <property type="component" value="Unplaced"/>
</dbReference>
<keyword evidence="2" id="KW-1185">Reference proteome</keyword>
<accession>A0A1I8BRM1</accession>
<protein>
    <submittedName>
        <fullName evidence="3">UBA domain-containing protein</fullName>
    </submittedName>
</protein>
<organism evidence="2 3">
    <name type="scientific">Meloidogyne hapla</name>
    <name type="common">Root-knot nematode worm</name>
    <dbReference type="NCBI Taxonomy" id="6305"/>
    <lineage>
        <taxon>Eukaryota</taxon>
        <taxon>Metazoa</taxon>
        <taxon>Ecdysozoa</taxon>
        <taxon>Nematoda</taxon>
        <taxon>Chromadorea</taxon>
        <taxon>Rhabditida</taxon>
        <taxon>Tylenchina</taxon>
        <taxon>Tylenchomorpha</taxon>
        <taxon>Tylenchoidea</taxon>
        <taxon>Meloidogynidae</taxon>
        <taxon>Meloidogyninae</taxon>
        <taxon>Meloidogyne</taxon>
    </lineage>
</organism>
<evidence type="ECO:0000256" key="1">
    <source>
        <dbReference type="SAM" id="MobiDB-lite"/>
    </source>
</evidence>
<proteinExistence type="predicted"/>
<dbReference type="WBParaSite" id="MhA1_Contig484.frz3.gene45">
    <property type="protein sequence ID" value="MhA1_Contig484.frz3.gene45"/>
    <property type="gene ID" value="MhA1_Contig484.frz3.gene45"/>
</dbReference>
<evidence type="ECO:0000313" key="3">
    <source>
        <dbReference type="WBParaSite" id="MhA1_Contig484.frz3.gene45"/>
    </source>
</evidence>
<evidence type="ECO:0000313" key="2">
    <source>
        <dbReference type="Proteomes" id="UP000095281"/>
    </source>
</evidence>
<sequence length="373" mass="41826">MPQPQQNNNINNRQQQLNAIRSSLLPFQQQQQKLPQKLENGLNEERLENKDEDNDRLLDVKKLEMVRSIVDAGYDQESAFYALKLVNFRSVADALRVLHTIKTDIIQQHSVNNTSHLPIVTVTTTPTCSIIPTTSPSSSRKTQNNALPFTNRLIHRTPTLAHRPTPITQTLRQSQSFGPSDAHITTAASAAVAAKRNPPPFNAHHPPLSASGGGTVIRIERNQTQPLLIKNDKAITNFPSKNNDESSIPSTSLLSQQQMIMQQPPQCVQRIFIDPKVANYSNNAIQTQENKRRHTEELNRKFVVVSSASTNNPSSSSSTPFQSFPTQQQYNQIKRSISPLPESVAKRLKAGSYERGCKPCRPSMFRFVSYVFN</sequence>
<name>A0A1I8BRM1_MELHA</name>